<protein>
    <submittedName>
        <fullName evidence="2">Uncharacterized protein</fullName>
    </submittedName>
</protein>
<evidence type="ECO:0000256" key="1">
    <source>
        <dbReference type="SAM" id="MobiDB-lite"/>
    </source>
</evidence>
<dbReference type="EMBL" id="CATNWA010017943">
    <property type="protein sequence ID" value="CAI9604189.1"/>
    <property type="molecule type" value="Genomic_DNA"/>
</dbReference>
<reference evidence="2" key="1">
    <citation type="submission" date="2023-05" db="EMBL/GenBank/DDBJ databases">
        <authorList>
            <person name="Stuckert A."/>
        </authorList>
    </citation>
    <scope>NUCLEOTIDE SEQUENCE</scope>
</reference>
<dbReference type="Proteomes" id="UP001162483">
    <property type="component" value="Unassembled WGS sequence"/>
</dbReference>
<name>A0ABN9G5D7_9NEOB</name>
<sequence length="56" mass="6473">MPNNSKAEIQWFSRTSNNSEFRNPKTKCPQRRSTSQVMQILRVVGPSHLGWARTTL</sequence>
<accession>A0ABN9G5D7</accession>
<evidence type="ECO:0000313" key="2">
    <source>
        <dbReference type="EMBL" id="CAI9604189.1"/>
    </source>
</evidence>
<feature type="compositionally biased region" description="Polar residues" evidence="1">
    <location>
        <begin position="1"/>
        <end position="21"/>
    </location>
</feature>
<proteinExistence type="predicted"/>
<keyword evidence="3" id="KW-1185">Reference proteome</keyword>
<gene>
    <name evidence="2" type="ORF">SPARVUS_LOCUS13425878</name>
</gene>
<organism evidence="2 3">
    <name type="scientific">Staurois parvus</name>
    <dbReference type="NCBI Taxonomy" id="386267"/>
    <lineage>
        <taxon>Eukaryota</taxon>
        <taxon>Metazoa</taxon>
        <taxon>Chordata</taxon>
        <taxon>Craniata</taxon>
        <taxon>Vertebrata</taxon>
        <taxon>Euteleostomi</taxon>
        <taxon>Amphibia</taxon>
        <taxon>Batrachia</taxon>
        <taxon>Anura</taxon>
        <taxon>Neobatrachia</taxon>
        <taxon>Ranoidea</taxon>
        <taxon>Ranidae</taxon>
        <taxon>Staurois</taxon>
    </lineage>
</organism>
<feature type="region of interest" description="Disordered" evidence="1">
    <location>
        <begin position="1"/>
        <end position="34"/>
    </location>
</feature>
<evidence type="ECO:0000313" key="3">
    <source>
        <dbReference type="Proteomes" id="UP001162483"/>
    </source>
</evidence>
<comment type="caution">
    <text evidence="2">The sequence shown here is derived from an EMBL/GenBank/DDBJ whole genome shotgun (WGS) entry which is preliminary data.</text>
</comment>